<sequence length="141" mass="14815">MGSHGIPPRDLRPSVLLYSAPCHCPSRLSALAHRSLQAPVSSQNTSSFSTSPAIAPPDQRVRTSIKAFGCSGALPCPALPCPALLSCLSEPICKWVAGKVLHTLKVTAGLRTFSHPQATLTIPLGFLCATVCVSILFHCLS</sequence>
<protein>
    <submittedName>
        <fullName evidence="2">Uncharacterized protein</fullName>
    </submittedName>
</protein>
<evidence type="ECO:0000256" key="1">
    <source>
        <dbReference type="SAM" id="Phobius"/>
    </source>
</evidence>
<dbReference type="AlphaFoldDB" id="A0A8T0HWJ5"/>
<organism evidence="2 3">
    <name type="scientific">Ceratodon purpureus</name>
    <name type="common">Fire moss</name>
    <name type="synonym">Dicranum purpureum</name>
    <dbReference type="NCBI Taxonomy" id="3225"/>
    <lineage>
        <taxon>Eukaryota</taxon>
        <taxon>Viridiplantae</taxon>
        <taxon>Streptophyta</taxon>
        <taxon>Embryophyta</taxon>
        <taxon>Bryophyta</taxon>
        <taxon>Bryophytina</taxon>
        <taxon>Bryopsida</taxon>
        <taxon>Dicranidae</taxon>
        <taxon>Pseudoditrichales</taxon>
        <taxon>Ditrichaceae</taxon>
        <taxon>Ceratodon</taxon>
    </lineage>
</organism>
<proteinExistence type="predicted"/>
<keyword evidence="3" id="KW-1185">Reference proteome</keyword>
<dbReference type="EMBL" id="CM026425">
    <property type="protein sequence ID" value="KAG0575434.1"/>
    <property type="molecule type" value="Genomic_DNA"/>
</dbReference>
<name>A0A8T0HWJ5_CERPU</name>
<keyword evidence="1" id="KW-1133">Transmembrane helix</keyword>
<accession>A0A8T0HWJ5</accession>
<feature type="transmembrane region" description="Helical" evidence="1">
    <location>
        <begin position="120"/>
        <end position="140"/>
    </location>
</feature>
<keyword evidence="1" id="KW-0472">Membrane</keyword>
<evidence type="ECO:0000313" key="2">
    <source>
        <dbReference type="EMBL" id="KAG0575434.1"/>
    </source>
</evidence>
<gene>
    <name evidence="2" type="ORF">KC19_5G003700</name>
</gene>
<evidence type="ECO:0000313" key="3">
    <source>
        <dbReference type="Proteomes" id="UP000822688"/>
    </source>
</evidence>
<comment type="caution">
    <text evidence="2">The sequence shown here is derived from an EMBL/GenBank/DDBJ whole genome shotgun (WGS) entry which is preliminary data.</text>
</comment>
<dbReference type="Proteomes" id="UP000822688">
    <property type="component" value="Chromosome 5"/>
</dbReference>
<reference evidence="2" key="1">
    <citation type="submission" date="2020-06" db="EMBL/GenBank/DDBJ databases">
        <title>WGS assembly of Ceratodon purpureus strain R40.</title>
        <authorList>
            <person name="Carey S.B."/>
            <person name="Jenkins J."/>
            <person name="Shu S."/>
            <person name="Lovell J.T."/>
            <person name="Sreedasyam A."/>
            <person name="Maumus F."/>
            <person name="Tiley G.P."/>
            <person name="Fernandez-Pozo N."/>
            <person name="Barry K."/>
            <person name="Chen C."/>
            <person name="Wang M."/>
            <person name="Lipzen A."/>
            <person name="Daum C."/>
            <person name="Saski C.A."/>
            <person name="Payton A.C."/>
            <person name="Mcbreen J.C."/>
            <person name="Conrad R.E."/>
            <person name="Kollar L.M."/>
            <person name="Olsson S."/>
            <person name="Huttunen S."/>
            <person name="Landis J.B."/>
            <person name="Wickett N.J."/>
            <person name="Johnson M.G."/>
            <person name="Rensing S.A."/>
            <person name="Grimwood J."/>
            <person name="Schmutz J."/>
            <person name="Mcdaniel S.F."/>
        </authorList>
    </citation>
    <scope>NUCLEOTIDE SEQUENCE</scope>
    <source>
        <strain evidence="2">R40</strain>
    </source>
</reference>
<keyword evidence="1" id="KW-0812">Transmembrane</keyword>